<dbReference type="Proteomes" id="UP001159427">
    <property type="component" value="Unassembled WGS sequence"/>
</dbReference>
<accession>A0ABN8LC70</accession>
<dbReference type="EMBL" id="CALNXI010000011">
    <property type="protein sequence ID" value="CAH3014556.1"/>
    <property type="molecule type" value="Genomic_DNA"/>
</dbReference>
<name>A0ABN8LC70_9CNID</name>
<reference evidence="1 2" key="1">
    <citation type="submission" date="2022-05" db="EMBL/GenBank/DDBJ databases">
        <authorList>
            <consortium name="Genoscope - CEA"/>
            <person name="William W."/>
        </authorList>
    </citation>
    <scope>NUCLEOTIDE SEQUENCE [LARGE SCALE GENOMIC DNA]</scope>
</reference>
<evidence type="ECO:0000313" key="2">
    <source>
        <dbReference type="Proteomes" id="UP001159427"/>
    </source>
</evidence>
<evidence type="ECO:0000313" key="1">
    <source>
        <dbReference type="EMBL" id="CAH3014556.1"/>
    </source>
</evidence>
<organism evidence="1 2">
    <name type="scientific">Porites evermanni</name>
    <dbReference type="NCBI Taxonomy" id="104178"/>
    <lineage>
        <taxon>Eukaryota</taxon>
        <taxon>Metazoa</taxon>
        <taxon>Cnidaria</taxon>
        <taxon>Anthozoa</taxon>
        <taxon>Hexacorallia</taxon>
        <taxon>Scleractinia</taxon>
        <taxon>Fungiina</taxon>
        <taxon>Poritidae</taxon>
        <taxon>Porites</taxon>
    </lineage>
</organism>
<proteinExistence type="predicted"/>
<gene>
    <name evidence="1" type="ORF">PEVE_00001757</name>
</gene>
<sequence length="91" mass="10141">MMMTQAIQQALPCFLSLELYIAAHIHEPNLGPLEEVGSKQQSSCLEDISTQSAVVVILEFLGVNSMTHIEVTKELQPLAKKLNIKHRSLKK</sequence>
<comment type="caution">
    <text evidence="1">The sequence shown here is derived from an EMBL/GenBank/DDBJ whole genome shotgun (WGS) entry which is preliminary data.</text>
</comment>
<protein>
    <submittedName>
        <fullName evidence="1">Uncharacterized protein</fullName>
    </submittedName>
</protein>
<keyword evidence="2" id="KW-1185">Reference proteome</keyword>